<keyword evidence="3" id="KW-1185">Reference proteome</keyword>
<dbReference type="OrthoDB" id="6057420at2"/>
<dbReference type="eggNOG" id="COG2834">
    <property type="taxonomic scope" value="Bacteria"/>
</dbReference>
<dbReference type="KEGG" id="gph:GEMMAAP_06185"/>
<proteinExistence type="predicted"/>
<evidence type="ECO:0000256" key="1">
    <source>
        <dbReference type="SAM" id="SignalP"/>
    </source>
</evidence>
<name>A0A143BHM2_9BACT</name>
<dbReference type="EMBL" id="CP011454">
    <property type="protein sequence ID" value="AMW04546.1"/>
    <property type="molecule type" value="Genomic_DNA"/>
</dbReference>
<sequence length="251" mass="26583">MFALKTVRTAFTVSAALLLSAQALVAQAAPTAAEVIAKHVAAIGGKDAIAKMTSYKQIGTMELPGAGLTAEMELAAVAPNKVSTKMVLGGMGEVLTGTDGQNAWSVNPMQGPRLVEGKEKDQMMEQADFYSMLYDADRYTSITNEGSVDFAGEKTWKLKFVRKGTGSESWIYFSAASGLEVGREATITSEMGSIQTSTVVSDYKTFGGIKFATKAQTTMGPQTMIMTIKDVQTNAAVEVSVPAAIVPLIKK</sequence>
<feature type="signal peptide" evidence="1">
    <location>
        <begin position="1"/>
        <end position="28"/>
    </location>
</feature>
<accession>A0A143BHM2</accession>
<dbReference type="STRING" id="1379270.GEMMAAP_06185"/>
<evidence type="ECO:0008006" key="4">
    <source>
        <dbReference type="Google" id="ProtNLM"/>
    </source>
</evidence>
<evidence type="ECO:0000313" key="3">
    <source>
        <dbReference type="Proteomes" id="UP000076404"/>
    </source>
</evidence>
<evidence type="ECO:0000313" key="2">
    <source>
        <dbReference type="EMBL" id="AMW04546.1"/>
    </source>
</evidence>
<dbReference type="RefSeq" id="WP_026850284.1">
    <property type="nucleotide sequence ID" value="NZ_CP011454.1"/>
</dbReference>
<dbReference type="AlphaFoldDB" id="A0A143BHM2"/>
<feature type="chain" id="PRO_5007506742" description="Outer membrane lipoprotein-sorting protein" evidence="1">
    <location>
        <begin position="29"/>
        <end position="251"/>
    </location>
</feature>
<dbReference type="Proteomes" id="UP000076404">
    <property type="component" value="Chromosome"/>
</dbReference>
<reference evidence="2 3" key="1">
    <citation type="journal article" date="2014" name="Proc. Natl. Acad. Sci. U.S.A.">
        <title>Functional type 2 photosynthetic reaction centers found in the rare bacterial phylum Gemmatimonadetes.</title>
        <authorList>
            <person name="Zeng Y."/>
            <person name="Feng F."/>
            <person name="Medova H."/>
            <person name="Dean J."/>
            <person name="Koblizek M."/>
        </authorList>
    </citation>
    <scope>NUCLEOTIDE SEQUENCE [LARGE SCALE GENOMIC DNA]</scope>
    <source>
        <strain evidence="2 3">AP64</strain>
    </source>
</reference>
<reference evidence="2 3" key="2">
    <citation type="journal article" date="2016" name="Environ. Microbiol. Rep.">
        <title>Metagenomic evidence for the presence of phototrophic Gemmatimonadetes bacteria in diverse environments.</title>
        <authorList>
            <person name="Zeng Y."/>
            <person name="Baumbach J."/>
            <person name="Barbosa E.G."/>
            <person name="Azevedo V."/>
            <person name="Zhang C."/>
            <person name="Koblizek M."/>
        </authorList>
    </citation>
    <scope>NUCLEOTIDE SEQUENCE [LARGE SCALE GENOMIC DNA]</scope>
    <source>
        <strain evidence="2 3">AP64</strain>
    </source>
</reference>
<protein>
    <recommendedName>
        <fullName evidence="4">Outer membrane lipoprotein-sorting protein</fullName>
    </recommendedName>
</protein>
<organism evidence="2 3">
    <name type="scientific">Gemmatimonas phototrophica</name>
    <dbReference type="NCBI Taxonomy" id="1379270"/>
    <lineage>
        <taxon>Bacteria</taxon>
        <taxon>Pseudomonadati</taxon>
        <taxon>Gemmatimonadota</taxon>
        <taxon>Gemmatimonadia</taxon>
        <taxon>Gemmatimonadales</taxon>
        <taxon>Gemmatimonadaceae</taxon>
        <taxon>Gemmatimonas</taxon>
    </lineage>
</organism>
<keyword evidence="1" id="KW-0732">Signal</keyword>
<gene>
    <name evidence="2" type="ORF">GEMMAAP_06185</name>
</gene>